<dbReference type="SUPFAM" id="SSF89360">
    <property type="entry name" value="HesB-like domain"/>
    <property type="match status" value="1"/>
</dbReference>
<protein>
    <submittedName>
        <fullName evidence="3">Iron-sulfur cluster assembly accessory protein</fullName>
    </submittedName>
</protein>
<accession>A0A0L0DUB5</accession>
<dbReference type="InterPro" id="IPR035903">
    <property type="entry name" value="HesB-like_dom_sf"/>
</dbReference>
<dbReference type="OrthoDB" id="333486at2759"/>
<organism evidence="3 4">
    <name type="scientific">Thecamonas trahens ATCC 50062</name>
    <dbReference type="NCBI Taxonomy" id="461836"/>
    <lineage>
        <taxon>Eukaryota</taxon>
        <taxon>Apusozoa</taxon>
        <taxon>Apusomonadida</taxon>
        <taxon>Apusomonadidae</taxon>
        <taxon>Thecamonas</taxon>
    </lineage>
</organism>
<dbReference type="STRING" id="461836.A0A0L0DUB5"/>
<comment type="similarity">
    <text evidence="1">Belongs to the HesB/IscA family.</text>
</comment>
<evidence type="ECO:0000313" key="3">
    <source>
        <dbReference type="EMBL" id="KNC55865.1"/>
    </source>
</evidence>
<dbReference type="Pfam" id="PF01521">
    <property type="entry name" value="Fe-S_biosyn"/>
    <property type="match status" value="1"/>
</dbReference>
<dbReference type="RefSeq" id="XP_013752789.1">
    <property type="nucleotide sequence ID" value="XM_013897335.1"/>
</dbReference>
<feature type="domain" description="Core" evidence="2">
    <location>
        <begin position="2"/>
        <end position="93"/>
    </location>
</feature>
<evidence type="ECO:0000256" key="1">
    <source>
        <dbReference type="ARBA" id="ARBA00006718"/>
    </source>
</evidence>
<sequence length="100" mass="11046">MERVKELMKDNAEAVGLRVGIRSGGCSGYEYDISMAEGMKEYDEIVEVDDVKVFIDGQALLYVLGSELDYFTDRITAEFRFSNPNATSTCGCGISPELKS</sequence>
<dbReference type="GO" id="GO:0016226">
    <property type="term" value="P:iron-sulfur cluster assembly"/>
    <property type="evidence" value="ECO:0007669"/>
    <property type="project" value="InterPro"/>
</dbReference>
<gene>
    <name evidence="3" type="ORF">AMSG_11313</name>
</gene>
<dbReference type="PANTHER" id="PTHR10072:SF41">
    <property type="entry name" value="IRON-SULFUR CLUSTER ASSEMBLY 1 HOMOLOG, MITOCHONDRIAL"/>
    <property type="match status" value="1"/>
</dbReference>
<dbReference type="InterPro" id="IPR016092">
    <property type="entry name" value="ATAP"/>
</dbReference>
<evidence type="ECO:0000259" key="2">
    <source>
        <dbReference type="Pfam" id="PF01521"/>
    </source>
</evidence>
<dbReference type="PANTHER" id="PTHR10072">
    <property type="entry name" value="IRON-SULFUR CLUSTER ASSEMBLY PROTEIN"/>
    <property type="match status" value="1"/>
</dbReference>
<dbReference type="eggNOG" id="KOG1120">
    <property type="taxonomic scope" value="Eukaryota"/>
</dbReference>
<proteinExistence type="inferred from homology"/>
<dbReference type="GO" id="GO:0005739">
    <property type="term" value="C:mitochondrion"/>
    <property type="evidence" value="ECO:0007669"/>
    <property type="project" value="TreeGrafter"/>
</dbReference>
<name>A0A0L0DUB5_THETB</name>
<dbReference type="GO" id="GO:0051537">
    <property type="term" value="F:2 iron, 2 sulfur cluster binding"/>
    <property type="evidence" value="ECO:0007669"/>
    <property type="project" value="TreeGrafter"/>
</dbReference>
<dbReference type="InterPro" id="IPR000361">
    <property type="entry name" value="ATAP_core_dom"/>
</dbReference>
<dbReference type="NCBIfam" id="TIGR00049">
    <property type="entry name" value="iron-sulfur cluster assembly accessory protein"/>
    <property type="match status" value="1"/>
</dbReference>
<reference evidence="3 4" key="1">
    <citation type="submission" date="2010-05" db="EMBL/GenBank/DDBJ databases">
        <title>The Genome Sequence of Thecamonas trahens ATCC 50062.</title>
        <authorList>
            <consortium name="The Broad Institute Genome Sequencing Platform"/>
            <person name="Russ C."/>
            <person name="Cuomo C."/>
            <person name="Shea T."/>
            <person name="Young S.K."/>
            <person name="Zeng Q."/>
            <person name="Koehrsen M."/>
            <person name="Haas B."/>
            <person name="Borodovsky M."/>
            <person name="Guigo R."/>
            <person name="Alvarado L."/>
            <person name="Berlin A."/>
            <person name="Bochicchio J."/>
            <person name="Borenstein D."/>
            <person name="Chapman S."/>
            <person name="Chen Z."/>
            <person name="Freedman E."/>
            <person name="Gellesch M."/>
            <person name="Goldberg J."/>
            <person name="Griggs A."/>
            <person name="Gujja S."/>
            <person name="Heilman E."/>
            <person name="Heiman D."/>
            <person name="Hepburn T."/>
            <person name="Howarth C."/>
            <person name="Jen D."/>
            <person name="Larson L."/>
            <person name="Mehta T."/>
            <person name="Park D."/>
            <person name="Pearson M."/>
            <person name="Roberts A."/>
            <person name="Saif S."/>
            <person name="Shenoy N."/>
            <person name="Sisk P."/>
            <person name="Stolte C."/>
            <person name="Sykes S."/>
            <person name="Thomson T."/>
            <person name="Walk T."/>
            <person name="White J."/>
            <person name="Yandava C."/>
            <person name="Burger G."/>
            <person name="Gray M.W."/>
            <person name="Holland P.W.H."/>
            <person name="King N."/>
            <person name="Lang F.B.F."/>
            <person name="Roger A.J."/>
            <person name="Ruiz-Trillo I."/>
            <person name="Lander E."/>
            <person name="Nusbaum C."/>
        </authorList>
    </citation>
    <scope>NUCLEOTIDE SEQUENCE [LARGE SCALE GENOMIC DNA]</scope>
    <source>
        <strain evidence="3 4">ATCC 50062</strain>
    </source>
</reference>
<keyword evidence="4" id="KW-1185">Reference proteome</keyword>
<dbReference type="Proteomes" id="UP000054408">
    <property type="component" value="Unassembled WGS sequence"/>
</dbReference>
<dbReference type="GeneID" id="25569319"/>
<dbReference type="EMBL" id="GL349507">
    <property type="protein sequence ID" value="KNC55865.1"/>
    <property type="molecule type" value="Genomic_DNA"/>
</dbReference>
<evidence type="ECO:0000313" key="4">
    <source>
        <dbReference type="Proteomes" id="UP000054408"/>
    </source>
</evidence>
<dbReference type="AlphaFoldDB" id="A0A0L0DUB5"/>
<dbReference type="Gene3D" id="2.60.300.12">
    <property type="entry name" value="HesB-like domain"/>
    <property type="match status" value="1"/>
</dbReference>
<dbReference type="OMA" id="DFAWRGL"/>
<dbReference type="InterPro" id="IPR050322">
    <property type="entry name" value="Fe-S_cluster_asmbl/transfer"/>
</dbReference>